<name>A0ABQ7DXI1_BRACR</name>
<dbReference type="Proteomes" id="UP000266723">
    <property type="component" value="Unassembled WGS sequence"/>
</dbReference>
<reference evidence="2 3" key="1">
    <citation type="journal article" date="2020" name="BMC Genomics">
        <title>Intraspecific diversification of the crop wild relative Brassica cretica Lam. using demographic model selection.</title>
        <authorList>
            <person name="Kioukis A."/>
            <person name="Michalopoulou V.A."/>
            <person name="Briers L."/>
            <person name="Pirintsos S."/>
            <person name="Studholme D.J."/>
            <person name="Pavlidis P."/>
            <person name="Sarris P.F."/>
        </authorList>
    </citation>
    <scope>NUCLEOTIDE SEQUENCE [LARGE SCALE GENOMIC DNA]</scope>
    <source>
        <strain evidence="3">cv. PFS-1207/04</strain>
    </source>
</reference>
<accession>A0ABQ7DXI1</accession>
<comment type="caution">
    <text evidence="2">The sequence shown here is derived from an EMBL/GenBank/DDBJ whole genome shotgun (WGS) entry which is preliminary data.</text>
</comment>
<feature type="compositionally biased region" description="Polar residues" evidence="1">
    <location>
        <begin position="35"/>
        <end position="48"/>
    </location>
</feature>
<feature type="compositionally biased region" description="Basic and acidic residues" evidence="1">
    <location>
        <begin position="49"/>
        <end position="59"/>
    </location>
</feature>
<feature type="region of interest" description="Disordered" evidence="1">
    <location>
        <begin position="35"/>
        <end position="59"/>
    </location>
</feature>
<organism evidence="2 3">
    <name type="scientific">Brassica cretica</name>
    <name type="common">Mustard</name>
    <dbReference type="NCBI Taxonomy" id="69181"/>
    <lineage>
        <taxon>Eukaryota</taxon>
        <taxon>Viridiplantae</taxon>
        <taxon>Streptophyta</taxon>
        <taxon>Embryophyta</taxon>
        <taxon>Tracheophyta</taxon>
        <taxon>Spermatophyta</taxon>
        <taxon>Magnoliopsida</taxon>
        <taxon>eudicotyledons</taxon>
        <taxon>Gunneridae</taxon>
        <taxon>Pentapetalae</taxon>
        <taxon>rosids</taxon>
        <taxon>malvids</taxon>
        <taxon>Brassicales</taxon>
        <taxon>Brassicaceae</taxon>
        <taxon>Brassiceae</taxon>
        <taxon>Brassica</taxon>
    </lineage>
</organism>
<dbReference type="EMBL" id="QGKV02000649">
    <property type="protein sequence ID" value="KAF3581801.1"/>
    <property type="molecule type" value="Genomic_DNA"/>
</dbReference>
<evidence type="ECO:0000313" key="2">
    <source>
        <dbReference type="EMBL" id="KAF3581801.1"/>
    </source>
</evidence>
<sequence length="83" mass="9146">MLVITSNKTRATLDSSHQTLAQTIQLAATKTFATRSQQAPVRDNISSRLDQHKDSSRSDPDQLQFAVLLSSVVHSTLLEVKVI</sequence>
<evidence type="ECO:0000313" key="3">
    <source>
        <dbReference type="Proteomes" id="UP000266723"/>
    </source>
</evidence>
<gene>
    <name evidence="2" type="ORF">DY000_02033688</name>
</gene>
<protein>
    <submittedName>
        <fullName evidence="2">Uncharacterized protein</fullName>
    </submittedName>
</protein>
<proteinExistence type="predicted"/>
<keyword evidence="3" id="KW-1185">Reference proteome</keyword>
<evidence type="ECO:0000256" key="1">
    <source>
        <dbReference type="SAM" id="MobiDB-lite"/>
    </source>
</evidence>